<dbReference type="Pfam" id="PF00239">
    <property type="entry name" value="Resolvase"/>
    <property type="match status" value="1"/>
</dbReference>
<sequence>MKAIILARVSTEEQKEAGNSLPAQVFRLQKYASDKGFEIIKTYSFDESAYKQKREEFTEVVLELKQSKDKIALCCDKIDRLIRNFTMDLITLEELRNAGKLELHFPSDNIILHKDSPAPDLFRFTIGVSLARYYSDSIGDNVKRAFDEKLRKGTWTGKAPIGYRNITKEDGTKTIVIDPVKSQMVKRAYELYATGAHSLLTIRSKI</sequence>
<dbReference type="Gene3D" id="3.40.50.1390">
    <property type="entry name" value="Resolvase, N-terminal catalytic domain"/>
    <property type="match status" value="1"/>
</dbReference>
<dbReference type="Gene3D" id="3.90.1750.20">
    <property type="entry name" value="Putative Large Serine Recombinase, Chain B, Domain 2"/>
    <property type="match status" value="1"/>
</dbReference>
<dbReference type="GO" id="GO:0003677">
    <property type="term" value="F:DNA binding"/>
    <property type="evidence" value="ECO:0007669"/>
    <property type="project" value="InterPro"/>
</dbReference>
<dbReference type="PROSITE" id="PS51736">
    <property type="entry name" value="RECOMBINASES_3"/>
    <property type="match status" value="1"/>
</dbReference>
<protein>
    <recommendedName>
        <fullName evidence="1">Resolvase/invertase-type recombinase catalytic domain-containing protein</fullName>
    </recommendedName>
</protein>
<gene>
    <name evidence="2" type="ORF">COT49_03015</name>
</gene>
<dbReference type="InterPro" id="IPR050639">
    <property type="entry name" value="SSR_resolvase"/>
</dbReference>
<reference evidence="3" key="1">
    <citation type="submission" date="2017-09" db="EMBL/GenBank/DDBJ databases">
        <title>Depth-based differentiation of microbial function through sediment-hosted aquifers and enrichment of novel symbionts in the deep terrestrial subsurface.</title>
        <authorList>
            <person name="Probst A.J."/>
            <person name="Ladd B."/>
            <person name="Jarett J.K."/>
            <person name="Geller-Mcgrath D.E."/>
            <person name="Sieber C.M.K."/>
            <person name="Emerson J.B."/>
            <person name="Anantharaman K."/>
            <person name="Thomas B.C."/>
            <person name="Malmstrom R."/>
            <person name="Stieglmeier M."/>
            <person name="Klingl A."/>
            <person name="Woyke T."/>
            <person name="Ryan C.M."/>
            <person name="Banfield J.F."/>
        </authorList>
    </citation>
    <scope>NUCLEOTIDE SEQUENCE [LARGE SCALE GENOMIC DNA]</scope>
</reference>
<proteinExistence type="predicted"/>
<comment type="caution">
    <text evidence="2">The sequence shown here is derived from an EMBL/GenBank/DDBJ whole genome shotgun (WGS) entry which is preliminary data.</text>
</comment>
<feature type="domain" description="Resolvase/invertase-type recombinase catalytic" evidence="1">
    <location>
        <begin position="2"/>
        <end position="153"/>
    </location>
</feature>
<dbReference type="EMBL" id="PEYT01000026">
    <property type="protein sequence ID" value="PIS22907.1"/>
    <property type="molecule type" value="Genomic_DNA"/>
</dbReference>
<evidence type="ECO:0000313" key="3">
    <source>
        <dbReference type="Proteomes" id="UP000230340"/>
    </source>
</evidence>
<dbReference type="SUPFAM" id="SSF53041">
    <property type="entry name" value="Resolvase-like"/>
    <property type="match status" value="1"/>
</dbReference>
<evidence type="ECO:0000259" key="1">
    <source>
        <dbReference type="PROSITE" id="PS51736"/>
    </source>
</evidence>
<dbReference type="InterPro" id="IPR036162">
    <property type="entry name" value="Resolvase-like_N_sf"/>
</dbReference>
<dbReference type="GO" id="GO:0000150">
    <property type="term" value="F:DNA strand exchange activity"/>
    <property type="evidence" value="ECO:0007669"/>
    <property type="project" value="InterPro"/>
</dbReference>
<dbReference type="InterPro" id="IPR038109">
    <property type="entry name" value="DNA_bind_recomb_sf"/>
</dbReference>
<dbReference type="PANTHER" id="PTHR30461:SF23">
    <property type="entry name" value="DNA RECOMBINASE-RELATED"/>
    <property type="match status" value="1"/>
</dbReference>
<evidence type="ECO:0000313" key="2">
    <source>
        <dbReference type="EMBL" id="PIS22907.1"/>
    </source>
</evidence>
<dbReference type="InterPro" id="IPR006119">
    <property type="entry name" value="Resolv_N"/>
</dbReference>
<name>A0A2H0XDA0_UNCKA</name>
<dbReference type="AlphaFoldDB" id="A0A2H0XDA0"/>
<organism evidence="2 3">
    <name type="scientific">candidate division WWE3 bacterium CG08_land_8_20_14_0_20_40_13</name>
    <dbReference type="NCBI Taxonomy" id="1975084"/>
    <lineage>
        <taxon>Bacteria</taxon>
        <taxon>Katanobacteria</taxon>
    </lineage>
</organism>
<accession>A0A2H0XDA0</accession>
<dbReference type="Proteomes" id="UP000230340">
    <property type="component" value="Unassembled WGS sequence"/>
</dbReference>
<dbReference type="SMART" id="SM00857">
    <property type="entry name" value="Resolvase"/>
    <property type="match status" value="1"/>
</dbReference>
<dbReference type="PANTHER" id="PTHR30461">
    <property type="entry name" value="DNA-INVERTASE FROM LAMBDOID PROPHAGE"/>
    <property type="match status" value="1"/>
</dbReference>
<feature type="non-terminal residue" evidence="2">
    <location>
        <position position="206"/>
    </location>
</feature>
<dbReference type="CDD" id="cd00338">
    <property type="entry name" value="Ser_Recombinase"/>
    <property type="match status" value="1"/>
</dbReference>